<dbReference type="PRINTS" id="PR01715">
    <property type="entry name" value="FERRIBNDNGPP"/>
</dbReference>
<gene>
    <name evidence="8" type="ORF">SAMN04488054_11280</name>
</gene>
<dbReference type="RefSeq" id="WP_245736941.1">
    <property type="nucleotide sequence ID" value="NZ_FOTY01000012.1"/>
</dbReference>
<feature type="signal peptide" evidence="6">
    <location>
        <begin position="1"/>
        <end position="21"/>
    </location>
</feature>
<feature type="domain" description="Fe/B12 periplasmic-binding" evidence="7">
    <location>
        <begin position="65"/>
        <end position="336"/>
    </location>
</feature>
<dbReference type="STRING" id="266892.SAMN04488054_11280"/>
<dbReference type="InterPro" id="IPR002491">
    <property type="entry name" value="ABC_transptr_periplasmic_BD"/>
</dbReference>
<dbReference type="GO" id="GO:0005886">
    <property type="term" value="C:plasma membrane"/>
    <property type="evidence" value="ECO:0007669"/>
    <property type="project" value="UniProtKB-SubCell"/>
</dbReference>
<dbReference type="Pfam" id="PF01497">
    <property type="entry name" value="Peripla_BP_2"/>
    <property type="match status" value="1"/>
</dbReference>
<dbReference type="PROSITE" id="PS51257">
    <property type="entry name" value="PROKAR_LIPOPROTEIN"/>
    <property type="match status" value="1"/>
</dbReference>
<name>A0A1I4MMP4_9BACI</name>
<evidence type="ECO:0000256" key="2">
    <source>
        <dbReference type="ARBA" id="ARBA00008814"/>
    </source>
</evidence>
<comment type="similarity">
    <text evidence="2">Belongs to the bacterial solute-binding protein 8 family.</text>
</comment>
<dbReference type="Gene3D" id="3.40.50.1980">
    <property type="entry name" value="Nitrogenase molybdenum iron protein domain"/>
    <property type="match status" value="2"/>
</dbReference>
<evidence type="ECO:0000256" key="6">
    <source>
        <dbReference type="SAM" id="SignalP"/>
    </source>
</evidence>
<keyword evidence="9" id="KW-1185">Reference proteome</keyword>
<evidence type="ECO:0000256" key="4">
    <source>
        <dbReference type="ARBA" id="ARBA00022729"/>
    </source>
</evidence>
<evidence type="ECO:0000256" key="5">
    <source>
        <dbReference type="SAM" id="MobiDB-lite"/>
    </source>
</evidence>
<dbReference type="SUPFAM" id="SSF53807">
    <property type="entry name" value="Helical backbone' metal receptor"/>
    <property type="match status" value="1"/>
</dbReference>
<comment type="subcellular location">
    <subcellularLocation>
        <location evidence="1">Cell membrane</location>
        <topology evidence="1">Lipid-anchor</topology>
    </subcellularLocation>
</comment>
<dbReference type="GO" id="GO:0030288">
    <property type="term" value="C:outer membrane-bounded periplasmic space"/>
    <property type="evidence" value="ECO:0007669"/>
    <property type="project" value="TreeGrafter"/>
</dbReference>
<dbReference type="AlphaFoldDB" id="A0A1I4MMP4"/>
<evidence type="ECO:0000256" key="1">
    <source>
        <dbReference type="ARBA" id="ARBA00004193"/>
    </source>
</evidence>
<dbReference type="EMBL" id="FOTY01000012">
    <property type="protein sequence ID" value="SFM04360.1"/>
    <property type="molecule type" value="Genomic_DNA"/>
</dbReference>
<sequence length="336" mass="36791">MKSTRMFYTAFVAVVIVLTLAACGNSGSSSNTGSGDEEKESSDNNHSITVTDAAGEKQLDGIPQNIVVLEWTYVEDLLALGVNPAGVADIKGYQNYVNIEPELPEDVQDVGTRPEPSLEKIAKLNPDLIITTMTNHKDISGELNDIAPTLMFQPYPEKGGQTQYEEMETTFNTIAKAVGKQDKAKQVLSNLDQRYDELKTRLSDAGLTGTDILLSQTFSSNETATLRLFTDNAMIMEILNKIGLKNAYEASTFQAYGFATSTVEDLAPYQNSNFMHITQEDDNVIKNQLAGNAVWENLDFVEQDRIYALPGNTWTFGGPLSAEVFAEEAVKALTGE</sequence>
<keyword evidence="4 6" id="KW-0732">Signal</keyword>
<proteinExistence type="inferred from homology"/>
<dbReference type="Proteomes" id="UP000199668">
    <property type="component" value="Unassembled WGS sequence"/>
</dbReference>
<organism evidence="8 9">
    <name type="scientific">Salibacterium qingdaonense</name>
    <dbReference type="NCBI Taxonomy" id="266892"/>
    <lineage>
        <taxon>Bacteria</taxon>
        <taxon>Bacillati</taxon>
        <taxon>Bacillota</taxon>
        <taxon>Bacilli</taxon>
        <taxon>Bacillales</taxon>
        <taxon>Bacillaceae</taxon>
    </lineage>
</organism>
<evidence type="ECO:0000313" key="8">
    <source>
        <dbReference type="EMBL" id="SFM04360.1"/>
    </source>
</evidence>
<dbReference type="PROSITE" id="PS50983">
    <property type="entry name" value="FE_B12_PBP"/>
    <property type="match status" value="1"/>
</dbReference>
<dbReference type="PANTHER" id="PTHR30532">
    <property type="entry name" value="IRON III DICITRATE-BINDING PERIPLASMIC PROTEIN"/>
    <property type="match status" value="1"/>
</dbReference>
<protein>
    <submittedName>
        <fullName evidence="8">Iron complex transport system substrate-binding protein</fullName>
    </submittedName>
</protein>
<feature type="chain" id="PRO_5038793263" evidence="6">
    <location>
        <begin position="22"/>
        <end position="336"/>
    </location>
</feature>
<dbReference type="GO" id="GO:1901678">
    <property type="term" value="P:iron coordination entity transport"/>
    <property type="evidence" value="ECO:0007669"/>
    <property type="project" value="UniProtKB-ARBA"/>
</dbReference>
<evidence type="ECO:0000256" key="3">
    <source>
        <dbReference type="ARBA" id="ARBA00022448"/>
    </source>
</evidence>
<reference evidence="8 9" key="1">
    <citation type="submission" date="2016-10" db="EMBL/GenBank/DDBJ databases">
        <authorList>
            <person name="de Groot N.N."/>
        </authorList>
    </citation>
    <scope>NUCLEOTIDE SEQUENCE [LARGE SCALE GENOMIC DNA]</scope>
    <source>
        <strain evidence="8 9">CGMCC 1.6134</strain>
    </source>
</reference>
<dbReference type="CDD" id="cd01146">
    <property type="entry name" value="FhuD"/>
    <property type="match status" value="1"/>
</dbReference>
<evidence type="ECO:0000259" key="7">
    <source>
        <dbReference type="PROSITE" id="PS50983"/>
    </source>
</evidence>
<dbReference type="InterPro" id="IPR051313">
    <property type="entry name" value="Bact_iron-sidero_bind"/>
</dbReference>
<feature type="region of interest" description="Disordered" evidence="5">
    <location>
        <begin position="26"/>
        <end position="45"/>
    </location>
</feature>
<keyword evidence="3" id="KW-0813">Transport</keyword>
<evidence type="ECO:0000313" key="9">
    <source>
        <dbReference type="Proteomes" id="UP000199668"/>
    </source>
</evidence>
<dbReference type="PANTHER" id="PTHR30532:SF1">
    <property type="entry name" value="IRON(3+)-HYDROXAMATE-BINDING PROTEIN FHUD"/>
    <property type="match status" value="1"/>
</dbReference>
<accession>A0A1I4MMP4</accession>